<evidence type="ECO:0000313" key="5">
    <source>
        <dbReference type="EMBL" id="SVB33197.1"/>
    </source>
</evidence>
<dbReference type="PANTHER" id="PTHR43630">
    <property type="entry name" value="POLY-BETA-1,6-N-ACETYL-D-GLUCOSAMINE SYNTHASE"/>
    <property type="match status" value="1"/>
</dbReference>
<feature type="transmembrane region" description="Helical" evidence="3">
    <location>
        <begin position="6"/>
        <end position="23"/>
    </location>
</feature>
<gene>
    <name evidence="5" type="ORF">METZ01_LOCUS186051</name>
</gene>
<dbReference type="GO" id="GO:0016757">
    <property type="term" value="F:glycosyltransferase activity"/>
    <property type="evidence" value="ECO:0007669"/>
    <property type="project" value="UniProtKB-KW"/>
</dbReference>
<feature type="transmembrane region" description="Helical" evidence="3">
    <location>
        <begin position="277"/>
        <end position="296"/>
    </location>
</feature>
<reference evidence="5" key="1">
    <citation type="submission" date="2018-05" db="EMBL/GenBank/DDBJ databases">
        <authorList>
            <person name="Lanie J.A."/>
            <person name="Ng W.-L."/>
            <person name="Kazmierczak K.M."/>
            <person name="Andrzejewski T.M."/>
            <person name="Davidsen T.M."/>
            <person name="Wayne K.J."/>
            <person name="Tettelin H."/>
            <person name="Glass J.I."/>
            <person name="Rusch D."/>
            <person name="Podicherti R."/>
            <person name="Tsui H.-C.T."/>
            <person name="Winkler M.E."/>
        </authorList>
    </citation>
    <scope>NUCLEOTIDE SEQUENCE</scope>
</reference>
<feature type="transmembrane region" description="Helical" evidence="3">
    <location>
        <begin position="301"/>
        <end position="318"/>
    </location>
</feature>
<dbReference type="AlphaFoldDB" id="A0A382D6G9"/>
<keyword evidence="2" id="KW-0808">Transferase</keyword>
<dbReference type="CDD" id="cd06439">
    <property type="entry name" value="CESA_like_1"/>
    <property type="match status" value="1"/>
</dbReference>
<sequence length="352" mass="40561">MQIIFWLSVGLLIYTTVIYYLLLKVFKQNDYHKNDIYSPGITLIICAHNEEKCISEKLLNTLEIDYPKENLQVILADDGSTDKTVEIAKRFDFIEILELSRRGKTIAQNKAVLKARNEILVFSDANNIYNKDALQKLARNFADERVGVVCGELQYSNKISKENSYWNYEIAIKKVESKNGWLLGANGSIYAVRKNAFVPLPEDSISDQLEPIKVYGNGLDVVYEPEAIAIEDPPDNILKRKRRIILRSLVTMKYVFTLLNPFKKRSVFIPYVSHKLIRWFAPLFLFLCFLSSFYLAIDSDIFRVILVFQVMFYVSGIFHSGVRYVLKVIIASALAIIDWVLGKKQTTWAVDR</sequence>
<keyword evidence="3" id="KW-0812">Transmembrane</keyword>
<dbReference type="InterPro" id="IPR001173">
    <property type="entry name" value="Glyco_trans_2-like"/>
</dbReference>
<evidence type="ECO:0000256" key="3">
    <source>
        <dbReference type="SAM" id="Phobius"/>
    </source>
</evidence>
<proteinExistence type="predicted"/>
<dbReference type="InterPro" id="IPR029044">
    <property type="entry name" value="Nucleotide-diphossugar_trans"/>
</dbReference>
<name>A0A382D6G9_9ZZZZ</name>
<evidence type="ECO:0000259" key="4">
    <source>
        <dbReference type="Pfam" id="PF00535"/>
    </source>
</evidence>
<feature type="transmembrane region" description="Helical" evidence="3">
    <location>
        <begin position="244"/>
        <end position="262"/>
    </location>
</feature>
<dbReference type="EMBL" id="UINC01037547">
    <property type="protein sequence ID" value="SVB33197.1"/>
    <property type="molecule type" value="Genomic_DNA"/>
</dbReference>
<dbReference type="Pfam" id="PF00535">
    <property type="entry name" value="Glycos_transf_2"/>
    <property type="match status" value="1"/>
</dbReference>
<organism evidence="5">
    <name type="scientific">marine metagenome</name>
    <dbReference type="NCBI Taxonomy" id="408172"/>
    <lineage>
        <taxon>unclassified sequences</taxon>
        <taxon>metagenomes</taxon>
        <taxon>ecological metagenomes</taxon>
    </lineage>
</organism>
<accession>A0A382D6G9</accession>
<feature type="domain" description="Glycosyltransferase 2-like" evidence="4">
    <location>
        <begin position="43"/>
        <end position="164"/>
    </location>
</feature>
<evidence type="ECO:0000256" key="1">
    <source>
        <dbReference type="ARBA" id="ARBA00022676"/>
    </source>
</evidence>
<keyword evidence="3" id="KW-1133">Transmembrane helix</keyword>
<keyword evidence="1" id="KW-0328">Glycosyltransferase</keyword>
<keyword evidence="3" id="KW-0472">Membrane</keyword>
<dbReference type="SUPFAM" id="SSF53448">
    <property type="entry name" value="Nucleotide-diphospho-sugar transferases"/>
    <property type="match status" value="1"/>
</dbReference>
<dbReference type="Gene3D" id="3.90.550.10">
    <property type="entry name" value="Spore Coat Polysaccharide Biosynthesis Protein SpsA, Chain A"/>
    <property type="match status" value="1"/>
</dbReference>
<evidence type="ECO:0000256" key="2">
    <source>
        <dbReference type="ARBA" id="ARBA00022679"/>
    </source>
</evidence>
<dbReference type="PANTHER" id="PTHR43630:SF1">
    <property type="entry name" value="POLY-BETA-1,6-N-ACETYL-D-GLUCOSAMINE SYNTHASE"/>
    <property type="match status" value="1"/>
</dbReference>
<protein>
    <recommendedName>
        <fullName evidence="4">Glycosyltransferase 2-like domain-containing protein</fullName>
    </recommendedName>
</protein>